<dbReference type="GO" id="GO:0008360">
    <property type="term" value="P:regulation of cell shape"/>
    <property type="evidence" value="ECO:0007669"/>
    <property type="project" value="UniProtKB-KW"/>
</dbReference>
<dbReference type="PROSITE" id="PS52029">
    <property type="entry name" value="LD_TPASE"/>
    <property type="match status" value="1"/>
</dbReference>
<dbReference type="Pfam" id="PF03734">
    <property type="entry name" value="YkuD"/>
    <property type="match status" value="1"/>
</dbReference>
<organism evidence="7">
    <name type="scientific">mine drainage metagenome</name>
    <dbReference type="NCBI Taxonomy" id="410659"/>
    <lineage>
        <taxon>unclassified sequences</taxon>
        <taxon>metagenomes</taxon>
        <taxon>ecological metagenomes</taxon>
    </lineage>
</organism>
<evidence type="ECO:0000256" key="5">
    <source>
        <dbReference type="ARBA" id="ARBA00023316"/>
    </source>
</evidence>
<dbReference type="Gene3D" id="2.40.440.10">
    <property type="entry name" value="L,D-transpeptidase catalytic domain-like"/>
    <property type="match status" value="1"/>
</dbReference>
<keyword evidence="2" id="KW-0808">Transferase</keyword>
<evidence type="ECO:0000313" key="7">
    <source>
        <dbReference type="EMBL" id="OIR12046.1"/>
    </source>
</evidence>
<gene>
    <name evidence="7" type="ORF">GALL_62970</name>
</gene>
<reference evidence="7" key="1">
    <citation type="submission" date="2016-10" db="EMBL/GenBank/DDBJ databases">
        <title>Sequence of Gallionella enrichment culture.</title>
        <authorList>
            <person name="Poehlein A."/>
            <person name="Muehling M."/>
            <person name="Daniel R."/>
        </authorList>
    </citation>
    <scope>NUCLEOTIDE SEQUENCE</scope>
</reference>
<dbReference type="AlphaFoldDB" id="A0A1J5TJ44"/>
<accession>A0A1J5TJ44</accession>
<dbReference type="SUPFAM" id="SSF141523">
    <property type="entry name" value="L,D-transpeptidase catalytic domain-like"/>
    <property type="match status" value="1"/>
</dbReference>
<dbReference type="GO" id="GO:0071555">
    <property type="term" value="P:cell wall organization"/>
    <property type="evidence" value="ECO:0007669"/>
    <property type="project" value="UniProtKB-KW"/>
</dbReference>
<dbReference type="GO" id="GO:0016740">
    <property type="term" value="F:transferase activity"/>
    <property type="evidence" value="ECO:0007669"/>
    <property type="project" value="UniProtKB-KW"/>
</dbReference>
<evidence type="ECO:0000256" key="1">
    <source>
        <dbReference type="ARBA" id="ARBA00004752"/>
    </source>
</evidence>
<dbReference type="CDD" id="cd16913">
    <property type="entry name" value="YkuD_like"/>
    <property type="match status" value="1"/>
</dbReference>
<feature type="domain" description="L,D-TPase catalytic" evidence="6">
    <location>
        <begin position="30"/>
        <end position="173"/>
    </location>
</feature>
<comment type="pathway">
    <text evidence="1">Cell wall biogenesis; peptidoglycan biosynthesis.</text>
</comment>
<name>A0A1J5TJ44_9ZZZZ</name>
<protein>
    <submittedName>
        <fullName evidence="7">L,D-transpeptidase catalytic domain</fullName>
    </submittedName>
</protein>
<dbReference type="GO" id="GO:0009252">
    <property type="term" value="P:peptidoglycan biosynthetic process"/>
    <property type="evidence" value="ECO:0007669"/>
    <property type="project" value="UniProtKB-UniPathway"/>
</dbReference>
<evidence type="ECO:0000256" key="2">
    <source>
        <dbReference type="ARBA" id="ARBA00022679"/>
    </source>
</evidence>
<dbReference type="PANTHER" id="PTHR36699:SF1">
    <property type="entry name" value="L,D-TRANSPEPTIDASE YAFK-RELATED"/>
    <property type="match status" value="1"/>
</dbReference>
<dbReference type="InterPro" id="IPR038063">
    <property type="entry name" value="Transpep_catalytic_dom"/>
</dbReference>
<keyword evidence="5" id="KW-0961">Cell wall biogenesis/degradation</keyword>
<dbReference type="UniPathway" id="UPA00219"/>
<keyword evidence="4" id="KW-0573">Peptidoglycan synthesis</keyword>
<evidence type="ECO:0000259" key="6">
    <source>
        <dbReference type="PROSITE" id="PS52029"/>
    </source>
</evidence>
<proteinExistence type="predicted"/>
<dbReference type="PANTHER" id="PTHR36699">
    <property type="entry name" value="LD-TRANSPEPTIDASE"/>
    <property type="match status" value="1"/>
</dbReference>
<sequence length="174" mass="19837">MKTVFLFLLIAVLFTTNTSFKSTAVGSNDYYIVIEKHKYEMTVFDADDNALIIYPVVFGSRDLGDKMMQGDRKTPEGTFHIIAKRPHAKWNKFLALDYPNEESIEKFNERKAEGMIPANAKIGGEIGIHGTWPHEDFAVDQYQNWTMGCISTKNQYINQLFNTMAVGTTVIIKR</sequence>
<evidence type="ECO:0000256" key="4">
    <source>
        <dbReference type="ARBA" id="ARBA00022984"/>
    </source>
</evidence>
<evidence type="ECO:0000256" key="3">
    <source>
        <dbReference type="ARBA" id="ARBA00022960"/>
    </source>
</evidence>
<keyword evidence="3" id="KW-0133">Cell shape</keyword>
<dbReference type="InterPro" id="IPR005490">
    <property type="entry name" value="LD_TPept_cat_dom"/>
</dbReference>
<comment type="caution">
    <text evidence="7">The sequence shown here is derived from an EMBL/GenBank/DDBJ whole genome shotgun (WGS) entry which is preliminary data.</text>
</comment>
<dbReference type="EMBL" id="MLJW01000018">
    <property type="protein sequence ID" value="OIR12046.1"/>
    <property type="molecule type" value="Genomic_DNA"/>
</dbReference>